<name>A0A9W7A241_9STRA</name>
<feature type="domain" description="Amine oxidase" evidence="2">
    <location>
        <begin position="415"/>
        <end position="635"/>
    </location>
</feature>
<proteinExistence type="predicted"/>
<feature type="region of interest" description="Disordered" evidence="1">
    <location>
        <begin position="1"/>
        <end position="91"/>
    </location>
</feature>
<feature type="domain" description="Amine oxidase" evidence="2">
    <location>
        <begin position="113"/>
        <end position="394"/>
    </location>
</feature>
<feature type="compositionally biased region" description="Gly residues" evidence="1">
    <location>
        <begin position="153"/>
        <end position="169"/>
    </location>
</feature>
<sequence length="822" mass="90204">MSRGGSRSSTKGNNMRGGSGGVGKGRAGERASFCSKPRNGTGLRVETHATTTATTTSTTTTTTQKGRKRSTTTDRGFGTTNTRINAASTRSPHADSSVKAYTQLRVLVIGAGVSGLACARELIAKGHRVKVVEGRRRVGGRVNTAHLELVGEGTPGGGVAGGGEGEGGEGVSLPHISTALSSYKVPTKDVCAVDMGGMFVHGIDDNPIYRLVEQAGIRSQSMESTVLYDDPNKSKKDGGGKVIDKRLDEQIENVWNSVLGKAHQSGRVSATSEDFLPNHRTEKESFQEIIDRVMPKKDAEKVGRGEGINSRLGNFGAGVEKRIFNWHQANLELSCGVDLDKIGREWNEDEAWGFEGEHHVLVEGFGALTCRMAEGLDIKFDSQVAKIETWNPTKAGQDKNSNTDKPSIEKVYGSVNTSLRNMKNGKGGVTVTTKDGDEIDADCVVVTVPLGVLKANVVDFRPPLPDRKVEAIEKVGFGVLNKCAISFPSKFWPDKEFIGVASENKGEVVLFTNMAVMEGKPVLCCMFGGAFAAKVEGYTDNKIVDMCMSVLKNLFKKIPEPVDYYVSRWKGDEYARGSFCYVPPGCTGEEHYHLAMPLCDSKGDLRVLFAGEHTCSTHPSTIHGAFLSGIREAYRLDLTYERGHYERDMVFEWDPDVQELYQETFELGLINYNKRQLGKSYAKAWQGVNMNVLESEGSRALEGQIKRSGGPKSEWRIGVAKRKKGEKERVEVQPEKPPVGKLKRKLPPSQLPTYVRPPKKIFNSSTWTDMEMSTLKSECLTVQRGAKQFNFFKKVMERNEELFKDRTVVGLWSMARSSGYLA</sequence>
<feature type="compositionally biased region" description="Low complexity" evidence="1">
    <location>
        <begin position="73"/>
        <end position="83"/>
    </location>
</feature>
<organism evidence="3 4">
    <name type="scientific">Triparma laevis f. longispina</name>
    <dbReference type="NCBI Taxonomy" id="1714387"/>
    <lineage>
        <taxon>Eukaryota</taxon>
        <taxon>Sar</taxon>
        <taxon>Stramenopiles</taxon>
        <taxon>Ochrophyta</taxon>
        <taxon>Bolidophyceae</taxon>
        <taxon>Parmales</taxon>
        <taxon>Triparmaceae</taxon>
        <taxon>Triparma</taxon>
    </lineage>
</organism>
<feature type="compositionally biased region" description="Low complexity" evidence="1">
    <location>
        <begin position="48"/>
        <end position="64"/>
    </location>
</feature>
<evidence type="ECO:0000256" key="1">
    <source>
        <dbReference type="SAM" id="MobiDB-lite"/>
    </source>
</evidence>
<dbReference type="InterPro" id="IPR050281">
    <property type="entry name" value="Flavin_monoamine_oxidase"/>
</dbReference>
<evidence type="ECO:0000259" key="2">
    <source>
        <dbReference type="Pfam" id="PF01593"/>
    </source>
</evidence>
<dbReference type="SUPFAM" id="SSF54373">
    <property type="entry name" value="FAD-linked reductases, C-terminal domain"/>
    <property type="match status" value="1"/>
</dbReference>
<dbReference type="AlphaFoldDB" id="A0A9W7A241"/>
<accession>A0A9W7A241</accession>
<dbReference type="InterPro" id="IPR002937">
    <property type="entry name" value="Amino_oxidase"/>
</dbReference>
<dbReference type="Gene3D" id="3.50.50.60">
    <property type="entry name" value="FAD/NAD(P)-binding domain"/>
    <property type="match status" value="2"/>
</dbReference>
<dbReference type="PANTHER" id="PTHR10742:SF410">
    <property type="entry name" value="LYSINE-SPECIFIC HISTONE DEMETHYLASE 2"/>
    <property type="match status" value="1"/>
</dbReference>
<dbReference type="OrthoDB" id="5046242at2759"/>
<keyword evidence="4" id="KW-1185">Reference proteome</keyword>
<evidence type="ECO:0000313" key="4">
    <source>
        <dbReference type="Proteomes" id="UP001165122"/>
    </source>
</evidence>
<gene>
    <name evidence="3" type="ORF">TrLO_g14607</name>
</gene>
<dbReference type="InterPro" id="IPR036188">
    <property type="entry name" value="FAD/NAD-bd_sf"/>
</dbReference>
<reference evidence="4" key="1">
    <citation type="journal article" date="2023" name="Commun. Biol.">
        <title>Genome analysis of Parmales, the sister group of diatoms, reveals the evolutionary specialization of diatoms from phago-mixotrophs to photoautotrophs.</title>
        <authorList>
            <person name="Ban H."/>
            <person name="Sato S."/>
            <person name="Yoshikawa S."/>
            <person name="Yamada K."/>
            <person name="Nakamura Y."/>
            <person name="Ichinomiya M."/>
            <person name="Sato N."/>
            <person name="Blanc-Mathieu R."/>
            <person name="Endo H."/>
            <person name="Kuwata A."/>
            <person name="Ogata H."/>
        </authorList>
    </citation>
    <scope>NUCLEOTIDE SEQUENCE [LARGE SCALE GENOMIC DNA]</scope>
    <source>
        <strain evidence="4">NIES 3700</strain>
    </source>
</reference>
<dbReference type="Gene3D" id="3.90.660.10">
    <property type="match status" value="1"/>
</dbReference>
<protein>
    <recommendedName>
        <fullName evidence="2">Amine oxidase domain-containing protein</fullName>
    </recommendedName>
</protein>
<comment type="caution">
    <text evidence="3">The sequence shown here is derived from an EMBL/GenBank/DDBJ whole genome shotgun (WGS) entry which is preliminary data.</text>
</comment>
<feature type="compositionally biased region" description="Gly residues" evidence="1">
    <location>
        <begin position="15"/>
        <end position="25"/>
    </location>
</feature>
<feature type="compositionally biased region" description="Polar residues" evidence="1">
    <location>
        <begin position="1"/>
        <end position="10"/>
    </location>
</feature>
<dbReference type="SUPFAM" id="SSF51905">
    <property type="entry name" value="FAD/NAD(P)-binding domain"/>
    <property type="match status" value="1"/>
</dbReference>
<dbReference type="Proteomes" id="UP001165122">
    <property type="component" value="Unassembled WGS sequence"/>
</dbReference>
<dbReference type="EMBL" id="BRXW01000541">
    <property type="protein sequence ID" value="GMH64311.1"/>
    <property type="molecule type" value="Genomic_DNA"/>
</dbReference>
<dbReference type="Pfam" id="PF01593">
    <property type="entry name" value="Amino_oxidase"/>
    <property type="match status" value="2"/>
</dbReference>
<dbReference type="PANTHER" id="PTHR10742">
    <property type="entry name" value="FLAVIN MONOAMINE OXIDASE"/>
    <property type="match status" value="1"/>
</dbReference>
<evidence type="ECO:0000313" key="3">
    <source>
        <dbReference type="EMBL" id="GMH64311.1"/>
    </source>
</evidence>
<feature type="region of interest" description="Disordered" evidence="1">
    <location>
        <begin position="726"/>
        <end position="755"/>
    </location>
</feature>
<dbReference type="GO" id="GO:0016491">
    <property type="term" value="F:oxidoreductase activity"/>
    <property type="evidence" value="ECO:0007669"/>
    <property type="project" value="InterPro"/>
</dbReference>
<feature type="region of interest" description="Disordered" evidence="1">
    <location>
        <begin position="149"/>
        <end position="169"/>
    </location>
</feature>